<name>A0A6C0J673_9ZZZZ</name>
<dbReference type="AlphaFoldDB" id="A0A6C0J673"/>
<protein>
    <submittedName>
        <fullName evidence="1">Uncharacterized protein</fullName>
    </submittedName>
</protein>
<proteinExistence type="predicted"/>
<dbReference type="EMBL" id="MN740325">
    <property type="protein sequence ID" value="QHU00261.1"/>
    <property type="molecule type" value="Genomic_DNA"/>
</dbReference>
<reference evidence="1" key="1">
    <citation type="journal article" date="2020" name="Nature">
        <title>Giant virus diversity and host interactions through global metagenomics.</title>
        <authorList>
            <person name="Schulz F."/>
            <person name="Roux S."/>
            <person name="Paez-Espino D."/>
            <person name="Jungbluth S."/>
            <person name="Walsh D.A."/>
            <person name="Denef V.J."/>
            <person name="McMahon K.D."/>
            <person name="Konstantinidis K.T."/>
            <person name="Eloe-Fadrosh E.A."/>
            <person name="Kyrpides N.C."/>
            <person name="Woyke T."/>
        </authorList>
    </citation>
    <scope>NUCLEOTIDE SEQUENCE</scope>
    <source>
        <strain evidence="1">GVMAG-M-3300025860-12</strain>
    </source>
</reference>
<organism evidence="1">
    <name type="scientific">viral metagenome</name>
    <dbReference type="NCBI Taxonomy" id="1070528"/>
    <lineage>
        <taxon>unclassified sequences</taxon>
        <taxon>metagenomes</taxon>
        <taxon>organismal metagenomes</taxon>
    </lineage>
</organism>
<evidence type="ECO:0000313" key="1">
    <source>
        <dbReference type="EMBL" id="QHU00261.1"/>
    </source>
</evidence>
<sequence length="229" mass="26259">MSKTHHLKTKPDGTIKLTNSDITLSTVTIYKIDNLDIMKETGIPNNTTIKNIQGIAGKEVIIYKTKVYLVTNHHITTMTISDNLETFKTRIHHSNVILKYLFDNAVIISNRLVITEEKITEGFFLFKPLIIFAYEYLMAKCFLTNTHVGAAGLGEFKKLPVYGRGAEPTKERKLNEKVDIDRDTYLTYYKSYFDSCKFNKTIKFTGDANISEVQLDKLVCLSYDMINNY</sequence>
<accession>A0A6C0J673</accession>